<evidence type="ECO:0000259" key="10">
    <source>
        <dbReference type="PROSITE" id="PS50240"/>
    </source>
</evidence>
<dbReference type="OrthoDB" id="8114044at2759"/>
<dbReference type="EC" id="3.4.21.-" evidence="8"/>
<dbReference type="InParanoid" id="A0A6P7F9A8"/>
<keyword evidence="5" id="KW-1015">Disulfide bond</keyword>
<dbReference type="RefSeq" id="XP_028132141.1">
    <property type="nucleotide sequence ID" value="XM_028276340.1"/>
</dbReference>
<evidence type="ECO:0000256" key="2">
    <source>
        <dbReference type="ARBA" id="ARBA00022729"/>
    </source>
</evidence>
<dbReference type="InterPro" id="IPR018114">
    <property type="entry name" value="TRYPSIN_HIS"/>
</dbReference>
<feature type="domain" description="Peptidase S1" evidence="10">
    <location>
        <begin position="219"/>
        <end position="473"/>
    </location>
</feature>
<dbReference type="InterPro" id="IPR038565">
    <property type="entry name" value="CLIP_sf"/>
</dbReference>
<comment type="subcellular location">
    <subcellularLocation>
        <location evidence="9">Secreted</location>
    </subcellularLocation>
</comment>
<dbReference type="InterPro" id="IPR009003">
    <property type="entry name" value="Peptidase_S1_PA"/>
</dbReference>
<dbReference type="InterPro" id="IPR001254">
    <property type="entry name" value="Trypsin_dom"/>
</dbReference>
<evidence type="ECO:0000256" key="4">
    <source>
        <dbReference type="ARBA" id="ARBA00022825"/>
    </source>
</evidence>
<protein>
    <recommendedName>
        <fullName evidence="9">CLIP domain-containing serine protease</fullName>
        <ecNumber evidence="8">3.4.21.-</ecNumber>
    </recommendedName>
</protein>
<dbReference type="AlphaFoldDB" id="A0A6P7F9A8"/>
<keyword evidence="4 8" id="KW-0720">Serine protease</keyword>
<dbReference type="FunFam" id="2.40.10.10:FF:000028">
    <property type="entry name" value="Serine protease easter"/>
    <property type="match status" value="1"/>
</dbReference>
<dbReference type="PROSITE" id="PS00134">
    <property type="entry name" value="TRYPSIN_HIS"/>
    <property type="match status" value="1"/>
</dbReference>
<dbReference type="SMART" id="SM00020">
    <property type="entry name" value="Tryp_SPc"/>
    <property type="match status" value="1"/>
</dbReference>
<sequence>MGRKCYMLFACVLYFGIIKIVDAHRGDQCNTPNGETAICTSLYRCPLLLKAMRNQVPSQLKFVSKSQCGYDTVPLVCCGTKVDYSRNQSTTRVPLRRSAQLRRSKEERGSTCTTPNGELATCASIYDCSHFVKAIRNRIPSQLNFVKKSQCGYDTAPLVCCGSAIEFSTTRNPPSDPVGNSNPVGRVLPAAFTRSSALPDRSTCGFQKSDENEKVEGLIYGGVETELKDFPWMALLGYRTRYGTTKWACGGTLISHRYILTAAHCVTGEVSTAVGQLTYVKLGEHDKTKEIDCDKNGNCNEKPVITGIERVMFHEKYDATDRTSPNDIAVLRLNQRITYTDFIRPICLPEPNEGSTRDDYLTTAGWGLTEHDATNVKLKVEIPFRTRDDCMTAFRSARLRLTEAQICAGGEDGKDSCKGDSGGPLMKRSNENYLQWYQEGIVSFGNNYCGTAGLPGIYTKVSSFLSWIHSRVKE</sequence>
<accession>A0A6P7F9A8</accession>
<evidence type="ECO:0000256" key="1">
    <source>
        <dbReference type="ARBA" id="ARBA00022670"/>
    </source>
</evidence>
<proteinExistence type="inferred from homology"/>
<feature type="domain" description="Clip" evidence="11">
    <location>
        <begin position="28"/>
        <end position="78"/>
    </location>
</feature>
<evidence type="ECO:0000259" key="11">
    <source>
        <dbReference type="PROSITE" id="PS51888"/>
    </source>
</evidence>
<dbReference type="InterPro" id="IPR001314">
    <property type="entry name" value="Peptidase_S1A"/>
</dbReference>
<dbReference type="PANTHER" id="PTHR24256">
    <property type="entry name" value="TRYPTASE-RELATED"/>
    <property type="match status" value="1"/>
</dbReference>
<dbReference type="PROSITE" id="PS51888">
    <property type="entry name" value="CLIP"/>
    <property type="match status" value="2"/>
</dbReference>
<feature type="chain" id="PRO_5028503088" description="CLIP domain-containing serine protease" evidence="9">
    <location>
        <begin position="24"/>
        <end position="474"/>
    </location>
</feature>
<dbReference type="PROSITE" id="PS00135">
    <property type="entry name" value="TRYPSIN_SER"/>
    <property type="match status" value="1"/>
</dbReference>
<dbReference type="Gene3D" id="2.40.10.10">
    <property type="entry name" value="Trypsin-like serine proteases"/>
    <property type="match status" value="2"/>
</dbReference>
<dbReference type="GO" id="GO:0005576">
    <property type="term" value="C:extracellular region"/>
    <property type="evidence" value="ECO:0007669"/>
    <property type="project" value="UniProtKB-SubCell"/>
</dbReference>
<keyword evidence="1 8" id="KW-0645">Protease</keyword>
<reference evidence="12" key="1">
    <citation type="submission" date="2025-08" db="UniProtKB">
        <authorList>
            <consortium name="RefSeq"/>
        </authorList>
    </citation>
    <scope>IDENTIFICATION</scope>
    <source>
        <tissue evidence="12">Whole insect</tissue>
    </source>
</reference>
<dbReference type="FunCoup" id="A0A6P7F9A8">
    <property type="interactions" value="41"/>
</dbReference>
<evidence type="ECO:0000256" key="3">
    <source>
        <dbReference type="ARBA" id="ARBA00022801"/>
    </source>
</evidence>
<evidence type="ECO:0000256" key="7">
    <source>
        <dbReference type="ARBA" id="ARBA00024195"/>
    </source>
</evidence>
<dbReference type="Gene3D" id="3.30.1640.30">
    <property type="match status" value="2"/>
</dbReference>
<feature type="signal peptide" evidence="9">
    <location>
        <begin position="1"/>
        <end position="23"/>
    </location>
</feature>
<evidence type="ECO:0000256" key="8">
    <source>
        <dbReference type="RuleBase" id="RU363034"/>
    </source>
</evidence>
<comment type="domain">
    <text evidence="9">The clip domain consists of 35-55 residues which are 'knitted' together usually by 3 conserved disulfide bonds forming a clip-like compact structure.</text>
</comment>
<gene>
    <name evidence="12" type="primary">LOC114327665</name>
</gene>
<dbReference type="PRINTS" id="PR00722">
    <property type="entry name" value="CHYMOTRYPSIN"/>
</dbReference>
<dbReference type="InterPro" id="IPR033116">
    <property type="entry name" value="TRYPSIN_SER"/>
</dbReference>
<comment type="similarity">
    <text evidence="7 9">Belongs to the peptidase S1 family. CLIP subfamily.</text>
</comment>
<dbReference type="CDD" id="cd00190">
    <property type="entry name" value="Tryp_SPc"/>
    <property type="match status" value="1"/>
</dbReference>
<evidence type="ECO:0000256" key="6">
    <source>
        <dbReference type="ARBA" id="ARBA00023180"/>
    </source>
</evidence>
<evidence type="ECO:0000256" key="9">
    <source>
        <dbReference type="RuleBase" id="RU366078"/>
    </source>
</evidence>
<organism evidence="12">
    <name type="scientific">Diabrotica virgifera virgifera</name>
    <name type="common">western corn rootworm</name>
    <dbReference type="NCBI Taxonomy" id="50390"/>
    <lineage>
        <taxon>Eukaryota</taxon>
        <taxon>Metazoa</taxon>
        <taxon>Ecdysozoa</taxon>
        <taxon>Arthropoda</taxon>
        <taxon>Hexapoda</taxon>
        <taxon>Insecta</taxon>
        <taxon>Pterygota</taxon>
        <taxon>Neoptera</taxon>
        <taxon>Endopterygota</taxon>
        <taxon>Coleoptera</taxon>
        <taxon>Polyphaga</taxon>
        <taxon>Cucujiformia</taxon>
        <taxon>Chrysomeloidea</taxon>
        <taxon>Chrysomelidae</taxon>
        <taxon>Galerucinae</taxon>
        <taxon>Diabroticina</taxon>
        <taxon>Diabroticites</taxon>
        <taxon>Diabrotica</taxon>
    </lineage>
</organism>
<evidence type="ECO:0000256" key="5">
    <source>
        <dbReference type="ARBA" id="ARBA00023157"/>
    </source>
</evidence>
<dbReference type="InterPro" id="IPR022700">
    <property type="entry name" value="CLIP"/>
</dbReference>
<dbReference type="Pfam" id="PF12032">
    <property type="entry name" value="CLIP"/>
    <property type="match status" value="2"/>
</dbReference>
<dbReference type="PROSITE" id="PS50240">
    <property type="entry name" value="TRYPSIN_DOM"/>
    <property type="match status" value="1"/>
</dbReference>
<keyword evidence="9" id="KW-0964">Secreted</keyword>
<keyword evidence="2 9" id="KW-0732">Signal</keyword>
<dbReference type="InterPro" id="IPR043504">
    <property type="entry name" value="Peptidase_S1_PA_chymotrypsin"/>
</dbReference>
<dbReference type="GO" id="GO:0006508">
    <property type="term" value="P:proteolysis"/>
    <property type="evidence" value="ECO:0007669"/>
    <property type="project" value="UniProtKB-KW"/>
</dbReference>
<dbReference type="SUPFAM" id="SSF50494">
    <property type="entry name" value="Trypsin-like serine proteases"/>
    <property type="match status" value="1"/>
</dbReference>
<name>A0A6P7F9A8_DIAVI</name>
<dbReference type="GO" id="GO:0004252">
    <property type="term" value="F:serine-type endopeptidase activity"/>
    <property type="evidence" value="ECO:0007669"/>
    <property type="project" value="UniProtKB-UniRule"/>
</dbReference>
<feature type="domain" description="Clip" evidence="11">
    <location>
        <begin position="111"/>
        <end position="161"/>
    </location>
</feature>
<keyword evidence="3 8" id="KW-0378">Hydrolase</keyword>
<dbReference type="FunFam" id="2.40.10.10:FF:000002">
    <property type="entry name" value="Transmembrane protease serine"/>
    <property type="match status" value="1"/>
</dbReference>
<evidence type="ECO:0000313" key="12">
    <source>
        <dbReference type="RefSeq" id="XP_028132141.1"/>
    </source>
</evidence>
<dbReference type="InterPro" id="IPR051487">
    <property type="entry name" value="Ser/Thr_Proteases_Immune/Dev"/>
</dbReference>
<dbReference type="Pfam" id="PF00089">
    <property type="entry name" value="Trypsin"/>
    <property type="match status" value="1"/>
</dbReference>
<keyword evidence="6" id="KW-0325">Glycoprotein</keyword>
<dbReference type="SMART" id="SM00680">
    <property type="entry name" value="CLIP"/>
    <property type="match status" value="2"/>
</dbReference>